<feature type="transmembrane region" description="Helical" evidence="1">
    <location>
        <begin position="79"/>
        <end position="99"/>
    </location>
</feature>
<protein>
    <submittedName>
        <fullName evidence="2">Uncharacterized protein</fullName>
    </submittedName>
</protein>
<proteinExistence type="predicted"/>
<feature type="transmembrane region" description="Helical" evidence="1">
    <location>
        <begin position="47"/>
        <end position="73"/>
    </location>
</feature>
<keyword evidence="1" id="KW-1133">Transmembrane helix</keyword>
<dbReference type="AlphaFoldDB" id="A0A6C0DMC2"/>
<sequence>MNIIYYAIIFCIVFCICIYIWVLDLLITRPVYYYVYGDKESYFNKYVYSPFMFFVNNFPNCTAIFFVLVVIFFLIMYLIYLFITIVIPETGILTIFIPVRELLLQIYPLPDLQKFGVFRFIEAIIRLFTSNENFKDRMKHFFYEYFLFSKNGTIELIKIFNPSIDESQLDNAIVEAMKNYNKDEKYKKIAKDVNVCVSNNSDLTPPDATFIDGIKSEVNNIKTNIDCNLKSVGSYISTDI</sequence>
<dbReference type="EMBL" id="MN739643">
    <property type="protein sequence ID" value="QHT17737.1"/>
    <property type="molecule type" value="Genomic_DNA"/>
</dbReference>
<evidence type="ECO:0000313" key="2">
    <source>
        <dbReference type="EMBL" id="QHT17737.1"/>
    </source>
</evidence>
<organism evidence="2">
    <name type="scientific">viral metagenome</name>
    <dbReference type="NCBI Taxonomy" id="1070528"/>
    <lineage>
        <taxon>unclassified sequences</taxon>
        <taxon>metagenomes</taxon>
        <taxon>organismal metagenomes</taxon>
    </lineage>
</organism>
<evidence type="ECO:0000256" key="1">
    <source>
        <dbReference type="SAM" id="Phobius"/>
    </source>
</evidence>
<feature type="transmembrane region" description="Helical" evidence="1">
    <location>
        <begin position="6"/>
        <end position="27"/>
    </location>
</feature>
<keyword evidence="1" id="KW-0812">Transmembrane</keyword>
<reference evidence="2" key="1">
    <citation type="journal article" date="2020" name="Nature">
        <title>Giant virus diversity and host interactions through global metagenomics.</title>
        <authorList>
            <person name="Schulz F."/>
            <person name="Roux S."/>
            <person name="Paez-Espino D."/>
            <person name="Jungbluth S."/>
            <person name="Walsh D.A."/>
            <person name="Denef V.J."/>
            <person name="McMahon K.D."/>
            <person name="Konstantinidis K.T."/>
            <person name="Eloe-Fadrosh E.A."/>
            <person name="Kyrpides N.C."/>
            <person name="Woyke T."/>
        </authorList>
    </citation>
    <scope>NUCLEOTIDE SEQUENCE</scope>
    <source>
        <strain evidence="2">GVMAG-M-3300023174-30</strain>
    </source>
</reference>
<accession>A0A6C0DMC2</accession>
<name>A0A6C0DMC2_9ZZZZ</name>
<keyword evidence="1" id="KW-0472">Membrane</keyword>